<evidence type="ECO:0000256" key="3">
    <source>
        <dbReference type="ARBA" id="ARBA00022692"/>
    </source>
</evidence>
<dbReference type="AlphaFoldDB" id="A0A8J7P3I3"/>
<dbReference type="Proteomes" id="UP000736164">
    <property type="component" value="Unassembled WGS sequence"/>
</dbReference>
<name>A0A8J7P3I3_ATRSP</name>
<keyword evidence="4 6" id="KW-1133">Transmembrane helix</keyword>
<evidence type="ECO:0000256" key="2">
    <source>
        <dbReference type="ARBA" id="ARBA00022448"/>
    </source>
</evidence>
<dbReference type="EMBL" id="JAAWVO010072963">
    <property type="protein sequence ID" value="MBN3324837.1"/>
    <property type="molecule type" value="Genomic_DNA"/>
</dbReference>
<dbReference type="InterPro" id="IPR000175">
    <property type="entry name" value="Na/ntran_symport"/>
</dbReference>
<dbReference type="InterPro" id="IPR037272">
    <property type="entry name" value="SNS_sf"/>
</dbReference>
<protein>
    <submittedName>
        <fullName evidence="7">S6A15 protein</fullName>
    </submittedName>
</protein>
<dbReference type="PANTHER" id="PTHR11616:SF233">
    <property type="entry name" value="TRANSPORTER"/>
    <property type="match status" value="1"/>
</dbReference>
<keyword evidence="8" id="KW-1185">Reference proteome</keyword>
<dbReference type="PROSITE" id="PS50267">
    <property type="entry name" value="NA_NEUROTRAN_SYMP_3"/>
    <property type="match status" value="1"/>
</dbReference>
<feature type="non-terminal residue" evidence="7">
    <location>
        <position position="1"/>
    </location>
</feature>
<keyword evidence="5 6" id="KW-0472">Membrane</keyword>
<dbReference type="Pfam" id="PF00209">
    <property type="entry name" value="SNF"/>
    <property type="match status" value="1"/>
</dbReference>
<keyword evidence="2" id="KW-0813">Transport</keyword>
<dbReference type="GO" id="GO:0005886">
    <property type="term" value="C:plasma membrane"/>
    <property type="evidence" value="ECO:0007669"/>
    <property type="project" value="TreeGrafter"/>
</dbReference>
<evidence type="ECO:0000256" key="4">
    <source>
        <dbReference type="ARBA" id="ARBA00022989"/>
    </source>
</evidence>
<organism evidence="7 8">
    <name type="scientific">Atractosteus spatula</name>
    <name type="common">Alligator gar</name>
    <name type="synonym">Lepisosteus spatula</name>
    <dbReference type="NCBI Taxonomy" id="7917"/>
    <lineage>
        <taxon>Eukaryota</taxon>
        <taxon>Metazoa</taxon>
        <taxon>Chordata</taxon>
        <taxon>Craniata</taxon>
        <taxon>Vertebrata</taxon>
        <taxon>Euteleostomi</taxon>
        <taxon>Actinopterygii</taxon>
        <taxon>Neopterygii</taxon>
        <taxon>Holostei</taxon>
        <taxon>Semionotiformes</taxon>
        <taxon>Lepisosteidae</taxon>
        <taxon>Atractosteus</taxon>
    </lineage>
</organism>
<evidence type="ECO:0000256" key="6">
    <source>
        <dbReference type="SAM" id="Phobius"/>
    </source>
</evidence>
<feature type="transmembrane region" description="Helical" evidence="6">
    <location>
        <begin position="6"/>
        <end position="28"/>
    </location>
</feature>
<evidence type="ECO:0000313" key="8">
    <source>
        <dbReference type="Proteomes" id="UP000736164"/>
    </source>
</evidence>
<reference evidence="7" key="1">
    <citation type="journal article" date="2021" name="Cell">
        <title>Tracing the genetic footprints of vertebrate landing in non-teleost ray-finned fishes.</title>
        <authorList>
            <person name="Bi X."/>
            <person name="Wang K."/>
            <person name="Yang L."/>
            <person name="Pan H."/>
            <person name="Jiang H."/>
            <person name="Wei Q."/>
            <person name="Fang M."/>
            <person name="Yu H."/>
            <person name="Zhu C."/>
            <person name="Cai Y."/>
            <person name="He Y."/>
            <person name="Gan X."/>
            <person name="Zeng H."/>
            <person name="Yu D."/>
            <person name="Zhu Y."/>
            <person name="Jiang H."/>
            <person name="Qiu Q."/>
            <person name="Yang H."/>
            <person name="Zhang Y.E."/>
            <person name="Wang W."/>
            <person name="Zhu M."/>
            <person name="He S."/>
            <person name="Zhang G."/>
        </authorList>
    </citation>
    <scope>NUCLEOTIDE SEQUENCE</scope>
    <source>
        <strain evidence="7">Allg_001</strain>
    </source>
</reference>
<evidence type="ECO:0000256" key="5">
    <source>
        <dbReference type="ARBA" id="ARBA00023136"/>
    </source>
</evidence>
<feature type="transmembrane region" description="Helical" evidence="6">
    <location>
        <begin position="49"/>
        <end position="72"/>
    </location>
</feature>
<dbReference type="GO" id="GO:0035725">
    <property type="term" value="P:sodium ion transmembrane transport"/>
    <property type="evidence" value="ECO:0007669"/>
    <property type="project" value="TreeGrafter"/>
</dbReference>
<accession>A0A8J7P3I3</accession>
<comment type="subcellular location">
    <subcellularLocation>
        <location evidence="1">Membrane</location>
        <topology evidence="1">Multi-pass membrane protein</topology>
    </subcellularLocation>
</comment>
<dbReference type="GO" id="GO:0006865">
    <property type="term" value="P:amino acid transport"/>
    <property type="evidence" value="ECO:0007669"/>
    <property type="project" value="TreeGrafter"/>
</dbReference>
<dbReference type="PRINTS" id="PR00176">
    <property type="entry name" value="NANEUSMPORT"/>
</dbReference>
<sequence length="90" mass="10512">MFDDYSATLPLIIVVIFETFSVAWMYGADRFMDDIEVMMQWRPPVVYKYLWQFICPLAMVGLLLASLINMVLKHPTYKSWNQQKVRGAAS</sequence>
<evidence type="ECO:0000256" key="1">
    <source>
        <dbReference type="ARBA" id="ARBA00004141"/>
    </source>
</evidence>
<proteinExistence type="predicted"/>
<keyword evidence="3 6" id="KW-0812">Transmembrane</keyword>
<comment type="caution">
    <text evidence="7">The sequence shown here is derived from an EMBL/GenBank/DDBJ whole genome shotgun (WGS) entry which is preliminary data.</text>
</comment>
<dbReference type="PANTHER" id="PTHR11616">
    <property type="entry name" value="SODIUM/CHLORIDE DEPENDENT TRANSPORTER"/>
    <property type="match status" value="1"/>
</dbReference>
<gene>
    <name evidence="7" type="primary">Slc6a15_0</name>
    <name evidence="7" type="ORF">GTO95_0003920</name>
</gene>
<feature type="non-terminal residue" evidence="7">
    <location>
        <position position="90"/>
    </location>
</feature>
<evidence type="ECO:0000313" key="7">
    <source>
        <dbReference type="EMBL" id="MBN3324837.1"/>
    </source>
</evidence>
<dbReference type="SUPFAM" id="SSF161070">
    <property type="entry name" value="SNF-like"/>
    <property type="match status" value="1"/>
</dbReference>